<dbReference type="RefSeq" id="WP_061509655.1">
    <property type="nucleotide sequence ID" value="NZ_CP013251.1"/>
</dbReference>
<reference evidence="7 8" key="1">
    <citation type="journal article" date="2016" name="Front. Microbiol.">
        <title>Genomic Insight into the Host-Endosymbiont Relationship of Endozoicomonas montiporae CL-33(T) with its Coral Host.</title>
        <authorList>
            <person name="Ding J.-Y."/>
            <person name="Shiu J.-H."/>
            <person name="Chen W.-M."/>
            <person name="Chiang Y.-R."/>
            <person name="Tang S.-L."/>
        </authorList>
    </citation>
    <scope>NUCLEOTIDE SEQUENCE [LARGE SCALE GENOMIC DNA]</scope>
    <source>
        <strain evidence="7 8">CL-33</strain>
    </source>
</reference>
<dbReference type="PANTHER" id="PTHR11304:SF29">
    <property type="entry name" value="EPHRIN"/>
    <property type="match status" value="1"/>
</dbReference>
<gene>
    <name evidence="7" type="primary">efnB2_2</name>
    <name evidence="7" type="ORF">EZMO1_3739</name>
</gene>
<dbReference type="Proteomes" id="UP000071065">
    <property type="component" value="Chromosome"/>
</dbReference>
<dbReference type="PROSITE" id="PS51551">
    <property type="entry name" value="EPHRIN_RBD_2"/>
    <property type="match status" value="1"/>
</dbReference>
<dbReference type="AlphaFoldDB" id="A0A142BG18"/>
<keyword evidence="2" id="KW-0732">Signal</keyword>
<evidence type="ECO:0000256" key="4">
    <source>
        <dbReference type="ARBA" id="ARBA00023157"/>
    </source>
</evidence>
<evidence type="ECO:0000256" key="1">
    <source>
        <dbReference type="ARBA" id="ARBA00004370"/>
    </source>
</evidence>
<dbReference type="EMBL" id="CP013251">
    <property type="protein sequence ID" value="AMO57694.1"/>
    <property type="molecule type" value="Genomic_DNA"/>
</dbReference>
<dbReference type="GO" id="GO:0005886">
    <property type="term" value="C:plasma membrane"/>
    <property type="evidence" value="ECO:0007669"/>
    <property type="project" value="TreeGrafter"/>
</dbReference>
<dbReference type="InterPro" id="IPR031328">
    <property type="entry name" value="Ephrin"/>
</dbReference>
<feature type="domain" description="Ephrin RBD" evidence="6">
    <location>
        <begin position="20"/>
        <end position="165"/>
    </location>
</feature>
<keyword evidence="3" id="KW-0472">Membrane</keyword>
<dbReference type="InterPro" id="IPR001799">
    <property type="entry name" value="Ephrin_RBD"/>
</dbReference>
<evidence type="ECO:0000256" key="2">
    <source>
        <dbReference type="ARBA" id="ARBA00022729"/>
    </source>
</evidence>
<evidence type="ECO:0000313" key="7">
    <source>
        <dbReference type="EMBL" id="AMO57694.1"/>
    </source>
</evidence>
<proteinExistence type="predicted"/>
<evidence type="ECO:0000259" key="6">
    <source>
        <dbReference type="PROSITE" id="PS51551"/>
    </source>
</evidence>
<dbReference type="Gene3D" id="2.60.40.420">
    <property type="entry name" value="Cupredoxins - blue copper proteins"/>
    <property type="match status" value="1"/>
</dbReference>
<protein>
    <submittedName>
        <fullName evidence="7">Ephrin domain protein</fullName>
    </submittedName>
</protein>
<dbReference type="GO" id="GO:0048013">
    <property type="term" value="P:ephrin receptor signaling pathway"/>
    <property type="evidence" value="ECO:0007669"/>
    <property type="project" value="TreeGrafter"/>
</dbReference>
<dbReference type="KEGG" id="emp:EZMO1_3739"/>
<dbReference type="STRING" id="570277.EZMO1_3739"/>
<dbReference type="SUPFAM" id="SSF49503">
    <property type="entry name" value="Cupredoxins"/>
    <property type="match status" value="1"/>
</dbReference>
<accession>A0A142BG18</accession>
<dbReference type="PATRIC" id="fig|570277.3.peg.4029"/>
<name>A0A142BG18_9GAMM</name>
<sequence>MKLILFSFVLLFHVIKANAGIYPSIIWDYKNPIFSSGEGFYTEVKSYSMFYFVCSNIGMVLTYQTVQPEKNYENFFLVDKHGYDHCRVNTSQAENRLLLKCDRPMGLKFKYIYFSPYSALPNINPVFKKGNTYYFISTADGTEHSLDNTKDGHCLTHKMRMAVYVCKDNEAKCGDESDESAETTATPTIPPVTCPTDTCPTDTWPTATWPTATWPTATWPTATWPTATWPTATWPTATYYPATDSVNLPSECIPGGYNDSQALSLVWEIPYNKTQTEHISENSGFPVIVLCKEPNSTIHQLDSEGKPVNDWLCEKACQHLIILKPKYLDDEHYIFEAKSANGSLQLWKSTLVINVDKFKKFKKLISESYRYHEPRLTFLISMSFLAGFLNANVYQ</sequence>
<dbReference type="Pfam" id="PF00812">
    <property type="entry name" value="Ephrin"/>
    <property type="match status" value="1"/>
</dbReference>
<dbReference type="InterPro" id="IPR008972">
    <property type="entry name" value="Cupredoxin"/>
</dbReference>
<keyword evidence="5" id="KW-0325">Glycoprotein</keyword>
<evidence type="ECO:0000313" key="8">
    <source>
        <dbReference type="Proteomes" id="UP000071065"/>
    </source>
</evidence>
<keyword evidence="4" id="KW-1015">Disulfide bond</keyword>
<dbReference type="GO" id="GO:0046875">
    <property type="term" value="F:ephrin receptor binding"/>
    <property type="evidence" value="ECO:0007669"/>
    <property type="project" value="TreeGrafter"/>
</dbReference>
<dbReference type="PANTHER" id="PTHR11304">
    <property type="entry name" value="EPHRIN"/>
    <property type="match status" value="1"/>
</dbReference>
<organism evidence="7 8">
    <name type="scientific">Endozoicomonas montiporae CL-33</name>
    <dbReference type="NCBI Taxonomy" id="570277"/>
    <lineage>
        <taxon>Bacteria</taxon>
        <taxon>Pseudomonadati</taxon>
        <taxon>Pseudomonadota</taxon>
        <taxon>Gammaproteobacteria</taxon>
        <taxon>Oceanospirillales</taxon>
        <taxon>Endozoicomonadaceae</taxon>
        <taxon>Endozoicomonas</taxon>
    </lineage>
</organism>
<comment type="subcellular location">
    <subcellularLocation>
        <location evidence="1">Membrane</location>
    </subcellularLocation>
</comment>
<evidence type="ECO:0000256" key="5">
    <source>
        <dbReference type="ARBA" id="ARBA00023180"/>
    </source>
</evidence>
<evidence type="ECO:0000256" key="3">
    <source>
        <dbReference type="ARBA" id="ARBA00023136"/>
    </source>
</evidence>